<dbReference type="Pfam" id="PF12796">
    <property type="entry name" value="Ank_2"/>
    <property type="match status" value="1"/>
</dbReference>
<keyword evidence="3" id="KW-1185">Reference proteome</keyword>
<organism evidence="2 3">
    <name type="scientific">Canna indica</name>
    <name type="common">Indian-shot</name>
    <dbReference type="NCBI Taxonomy" id="4628"/>
    <lineage>
        <taxon>Eukaryota</taxon>
        <taxon>Viridiplantae</taxon>
        <taxon>Streptophyta</taxon>
        <taxon>Embryophyta</taxon>
        <taxon>Tracheophyta</taxon>
        <taxon>Spermatophyta</taxon>
        <taxon>Magnoliopsida</taxon>
        <taxon>Liliopsida</taxon>
        <taxon>Zingiberales</taxon>
        <taxon>Cannaceae</taxon>
        <taxon>Canna</taxon>
    </lineage>
</organism>
<proteinExistence type="predicted"/>
<dbReference type="SMART" id="SM00248">
    <property type="entry name" value="ANK"/>
    <property type="match status" value="3"/>
</dbReference>
<dbReference type="AlphaFoldDB" id="A0AAQ3L787"/>
<protein>
    <submittedName>
        <fullName evidence="2">Uncharacterized protein</fullName>
    </submittedName>
</protein>
<dbReference type="Gene3D" id="1.25.40.20">
    <property type="entry name" value="Ankyrin repeat-containing domain"/>
    <property type="match status" value="1"/>
</dbReference>
<gene>
    <name evidence="2" type="ORF">Cni_G28339</name>
</gene>
<evidence type="ECO:0000313" key="3">
    <source>
        <dbReference type="Proteomes" id="UP001327560"/>
    </source>
</evidence>
<accession>A0AAQ3L787</accession>
<dbReference type="PANTHER" id="PTHR24121">
    <property type="entry name" value="NO MECHANORECEPTOR POTENTIAL C, ISOFORM D-RELATED"/>
    <property type="match status" value="1"/>
</dbReference>
<keyword evidence="1" id="KW-0040">ANK repeat</keyword>
<dbReference type="InterPro" id="IPR002110">
    <property type="entry name" value="Ankyrin_rpt"/>
</dbReference>
<dbReference type="EMBL" id="CP136898">
    <property type="protein sequence ID" value="WOL19541.1"/>
    <property type="molecule type" value="Genomic_DNA"/>
</dbReference>
<dbReference type="SUPFAM" id="SSF48403">
    <property type="entry name" value="Ankyrin repeat"/>
    <property type="match status" value="1"/>
</dbReference>
<sequence>MKNLFKSQGQWKLVEEGAENDLPDDARALLYIQQGVSTEILSRIKDALSSKEAWEILKNIYYDVPEMVEPKGRENGRIHYEPPHDLDVKWFREVNYHIRHNEYDRLINVTQGGDQSVNLMNDPLLSVVIAKGKTDMAIRLINKMEAEMLINAKNYDEDTALHVAATLGNCRLAEALHNKNKDLVKQVNKKMETPLHKAVLNGQKDIFWLLVCLGASPHDRREDGATMLHCAIMANAPALALKIAKQYPDQITSRNDIGVTPLQLMVTIPEAFRSQLVLGLLDSVLYDWIPLEEDSDHKISRVDEEAPAGTPLSSHLEVTSKDQDEYAIVEYYSRTSKSIRSKFPSQYSTLFDLLELVNIPGFPTIQHLERRKKKHKAAMDLVGHLANKKEYFDFYCKGYSGSGFNHSTSFPSPPGFVGRT</sequence>
<dbReference type="InterPro" id="IPR036770">
    <property type="entry name" value="Ankyrin_rpt-contain_sf"/>
</dbReference>
<evidence type="ECO:0000256" key="1">
    <source>
        <dbReference type="PROSITE-ProRule" id="PRU00023"/>
    </source>
</evidence>
<name>A0AAQ3L787_9LILI</name>
<reference evidence="2 3" key="1">
    <citation type="submission" date="2023-10" db="EMBL/GenBank/DDBJ databases">
        <title>Chromosome-scale genome assembly provides insights into flower coloration mechanisms of Canna indica.</title>
        <authorList>
            <person name="Li C."/>
        </authorList>
    </citation>
    <scope>NUCLEOTIDE SEQUENCE [LARGE SCALE GENOMIC DNA]</scope>
    <source>
        <tissue evidence="2">Flower</tissue>
    </source>
</reference>
<feature type="repeat" description="ANK" evidence="1">
    <location>
        <begin position="190"/>
        <end position="222"/>
    </location>
</feature>
<dbReference type="Proteomes" id="UP001327560">
    <property type="component" value="Chromosome 9"/>
</dbReference>
<evidence type="ECO:0000313" key="2">
    <source>
        <dbReference type="EMBL" id="WOL19541.1"/>
    </source>
</evidence>
<dbReference type="PANTHER" id="PTHR24121:SF15">
    <property type="entry name" value="ANKYRIN REPEAT PROTEIN"/>
    <property type="match status" value="1"/>
</dbReference>
<dbReference type="PROSITE" id="PS50088">
    <property type="entry name" value="ANK_REPEAT"/>
    <property type="match status" value="1"/>
</dbReference>